<sequence length="1249" mass="137848">MPYTAVKCEPECMNTGICVAPNQCKCPPNFSGRLCEFEKKPCLTYPPMPVNSMRRCNDEMCTITCLEGHRFPDGSTVANMRCSDGQWQPTRTDLTSVPDCQPECSPPCLNGGVCLSVNTCQCPTEYRGPQCQYSTSVCDFRKLAFNGNYKCKGDAEEFSCLLSCPVGASPSTPLADKYTCLYSTGVFLPQPIPHCVFEEVIIVTPSNYHSGFSNSYYEPYFHNKSQSESQTGVKKHSPDGTFEYGKHGVKNNVDIVVQDFTPKGGTCLTWAGVHYKTFDGKIYSFESPCQHILVRDAKEHEYTIAVKQGTCERKDYCPLELTVYLEDKPYFLATGEEEGTVVFRSSRRLIPIPASLPGIRVSMPNGYVLVNLDTVGIVIKWDTNNVVVVEGSVLLWNNTQGLCGLLDGNPDDDFLTKDGTLAKTKAVLAASWQLNKIGDVCDSTPSAPSACASKSDEDMRKALQFCTKVFSKEKFRKCSKVMDVTQLLETCQWDYCACTMSMSPEECACTTVAVYAKECQRLGVQQMNNWRDADTCPMHCPESKLYNSCGPDVQPSCQFPEPSSVDNATCVEGCFCPKGLLLEAGRCIPKEECPCRLRNKSFKPGSVVPKECNTCTCQAGEWTCTAVPCGARCGAVGDPHYTTFDGLRYDFMGHCTYTLLRAENVTVEVENVACSGAISEEMNLTPSKGTGKPSCTKAVNLKYSGVELHLKQGGFVLVNGKEVASLPVHVGGVLIRAASSLFLIVQLPNGLDLWWDGNTRVFVDVPAEFHDKTLGLCGTFNLNQKDDFLTPEGDIEQSALAFANKWKTRELCQDVDTAEPEHPCKANMENKEAAEKYCSKLMSKLFELTSYYEACVYDMCACAGDASRCLCPILGDYAMACAKQGVKIQWRTCVGAHWECVPASPQDIQNYPPAEDLRSNCSSLLHKEFTTCEVAEPLTCKILVNKKIESCLSRNPSKSICAGVCSAWGDSHVTTFDGREYEFEGVCTYLLAKGCADAHDGFEVKGLCGNYNSDSRDDFQKPEGGIAESSDHCRQRPERKDWATTSCGALKRHPFTLCHSEVPPTPYIEQCERDACACDAGDDCACVCTALAAYAHRCVARGVVFKWRTKEQCPMQCDETCESYEPCMSPCPQETCENTYYYKEIQPVCERDTCVEGRLELERTPPPPFQCLNSSHPNHPHPNDCSKFYECTPELMNPKKPHEVIKDCPPGLLYSKNDSANHCASVDDAQPVPAGAGLQEVRVCLRQPL</sequence>
<dbReference type="EMBL" id="CM046105">
    <property type="protein sequence ID" value="KAI8434611.1"/>
    <property type="molecule type" value="Genomic_DNA"/>
</dbReference>
<proteinExistence type="predicted"/>
<organism evidence="1 2">
    <name type="scientific">Choristoneura fumiferana</name>
    <name type="common">Spruce budworm moth</name>
    <name type="synonym">Archips fumiferana</name>
    <dbReference type="NCBI Taxonomy" id="7141"/>
    <lineage>
        <taxon>Eukaryota</taxon>
        <taxon>Metazoa</taxon>
        <taxon>Ecdysozoa</taxon>
        <taxon>Arthropoda</taxon>
        <taxon>Hexapoda</taxon>
        <taxon>Insecta</taxon>
        <taxon>Pterygota</taxon>
        <taxon>Neoptera</taxon>
        <taxon>Endopterygota</taxon>
        <taxon>Lepidoptera</taxon>
        <taxon>Glossata</taxon>
        <taxon>Ditrysia</taxon>
        <taxon>Tortricoidea</taxon>
        <taxon>Tortricidae</taxon>
        <taxon>Tortricinae</taxon>
        <taxon>Choristoneura</taxon>
    </lineage>
</organism>
<evidence type="ECO:0000313" key="2">
    <source>
        <dbReference type="Proteomes" id="UP001064048"/>
    </source>
</evidence>
<name>A0ACC0KEW2_CHOFU</name>
<evidence type="ECO:0000313" key="1">
    <source>
        <dbReference type="EMBL" id="KAI8434611.1"/>
    </source>
</evidence>
<comment type="caution">
    <text evidence="1">The sequence shown here is derived from an EMBL/GenBank/DDBJ whole genome shotgun (WGS) entry which is preliminary data.</text>
</comment>
<gene>
    <name evidence="1" type="ORF">MSG28_003147</name>
</gene>
<keyword evidence="2" id="KW-1185">Reference proteome</keyword>
<accession>A0ACC0KEW2</accession>
<dbReference type="Proteomes" id="UP001064048">
    <property type="component" value="Chromosome 5"/>
</dbReference>
<reference evidence="1 2" key="1">
    <citation type="journal article" date="2022" name="Genome Biol. Evol.">
        <title>The Spruce Budworm Genome: Reconstructing the Evolutionary History of Antifreeze Proteins.</title>
        <authorList>
            <person name="Beliveau C."/>
            <person name="Gagne P."/>
            <person name="Picq S."/>
            <person name="Vernygora O."/>
            <person name="Keeling C.I."/>
            <person name="Pinkney K."/>
            <person name="Doucet D."/>
            <person name="Wen F."/>
            <person name="Johnston J.S."/>
            <person name="Maaroufi H."/>
            <person name="Boyle B."/>
            <person name="Laroche J."/>
            <person name="Dewar K."/>
            <person name="Juretic N."/>
            <person name="Blackburn G."/>
            <person name="Nisole A."/>
            <person name="Brunet B."/>
            <person name="Brandao M."/>
            <person name="Lumley L."/>
            <person name="Duan J."/>
            <person name="Quan G."/>
            <person name="Lucarotti C.J."/>
            <person name="Roe A.D."/>
            <person name="Sperling F.A.H."/>
            <person name="Levesque R.C."/>
            <person name="Cusson M."/>
        </authorList>
    </citation>
    <scope>NUCLEOTIDE SEQUENCE [LARGE SCALE GENOMIC DNA]</scope>
    <source>
        <strain evidence="1">Glfc:IPQL:Cfum</strain>
    </source>
</reference>
<protein>
    <submittedName>
        <fullName evidence="1">Uncharacterized protein</fullName>
    </submittedName>
</protein>